<dbReference type="PANTHER" id="PTHR19136">
    <property type="entry name" value="MOLYBDENUM COFACTOR GUANYLYLTRANSFERASE"/>
    <property type="match status" value="1"/>
</dbReference>
<dbReference type="InterPro" id="IPR029044">
    <property type="entry name" value="Nucleotide-diphossugar_trans"/>
</dbReference>
<evidence type="ECO:0000256" key="2">
    <source>
        <dbReference type="ARBA" id="ARBA00022679"/>
    </source>
</evidence>
<gene>
    <name evidence="9" type="ORF">LARV_02065</name>
</gene>
<feature type="domain" description="MobA-like NTP transferase" evidence="8">
    <location>
        <begin position="1"/>
        <end position="140"/>
    </location>
</feature>
<dbReference type="GO" id="GO:0016779">
    <property type="term" value="F:nucleotidyltransferase activity"/>
    <property type="evidence" value="ECO:0007669"/>
    <property type="project" value="UniProtKB-ARBA"/>
</dbReference>
<keyword evidence="5" id="KW-0460">Magnesium</keyword>
<protein>
    <submittedName>
        <fullName evidence="9">Molybdopterin-guanine dinucleotide biosynthesis protein A</fullName>
    </submittedName>
</protein>
<dbReference type="PANTHER" id="PTHR19136:SF81">
    <property type="entry name" value="MOLYBDENUM COFACTOR GUANYLYLTRANSFERASE"/>
    <property type="match status" value="1"/>
</dbReference>
<sequence length="185" mass="20495">MGRNKALVSFLGRPLVQHVIERLRPLADEVLITTNQPAGLESLSVPLVADVFPGQGALGGLYTAVWAAKYPVVAVVACDMPFASLDLLQFQIDVLVQQNQDVVIPGSEEGWEPLHCVYRKPTCLPQIKAALVQGQKRLISWFPNVNVRYLQGNEVRRYDPLGIAFRNINTPEELQQAEVLARKLA</sequence>
<keyword evidence="1" id="KW-0963">Cytoplasm</keyword>
<dbReference type="GO" id="GO:0006777">
    <property type="term" value="P:Mo-molybdopterin cofactor biosynthetic process"/>
    <property type="evidence" value="ECO:0007669"/>
    <property type="project" value="UniProtKB-KW"/>
</dbReference>
<evidence type="ECO:0000313" key="10">
    <source>
        <dbReference type="Proteomes" id="UP000055060"/>
    </source>
</evidence>
<keyword evidence="3" id="KW-0479">Metal-binding</keyword>
<keyword evidence="2" id="KW-0808">Transferase</keyword>
<dbReference type="CDD" id="cd02503">
    <property type="entry name" value="MobA"/>
    <property type="match status" value="1"/>
</dbReference>
<accession>A0A0S7BK21</accession>
<name>A0A0S7BK21_9CHLR</name>
<reference evidence="9" key="1">
    <citation type="submission" date="2015-07" db="EMBL/GenBank/DDBJ databases">
        <title>Draft Genome Sequences of Anaerolinea thermolimosa IMO-1, Bellilinea caldifistulae GOMI-1, Leptolinea tardivitalis YMTK-2, Levilinea saccharolytica KIBI-1,Longilinea arvoryzae KOME-1, Previously Described as Members of the Anaerolineaceae (Chloroflexi).</title>
        <authorList>
            <person name="Sekiguchi Y."/>
            <person name="Ohashi A."/>
            <person name="Matsuura N."/>
            <person name="Tourlousse M.D."/>
        </authorList>
    </citation>
    <scope>NUCLEOTIDE SEQUENCE [LARGE SCALE GENOMIC DNA]</scope>
    <source>
        <strain evidence="9">KOME-1</strain>
    </source>
</reference>
<dbReference type="Gene3D" id="3.90.550.10">
    <property type="entry name" value="Spore Coat Polysaccharide Biosynthesis Protein SpsA, Chain A"/>
    <property type="match status" value="1"/>
</dbReference>
<evidence type="ECO:0000256" key="7">
    <source>
        <dbReference type="ARBA" id="ARBA00023150"/>
    </source>
</evidence>
<evidence type="ECO:0000259" key="8">
    <source>
        <dbReference type="Pfam" id="PF12804"/>
    </source>
</evidence>
<evidence type="ECO:0000313" key="9">
    <source>
        <dbReference type="EMBL" id="GAP14299.1"/>
    </source>
</evidence>
<dbReference type="Pfam" id="PF12804">
    <property type="entry name" value="NTP_transf_3"/>
    <property type="match status" value="1"/>
</dbReference>
<dbReference type="GO" id="GO:0005525">
    <property type="term" value="F:GTP binding"/>
    <property type="evidence" value="ECO:0007669"/>
    <property type="project" value="UniProtKB-KW"/>
</dbReference>
<keyword evidence="7" id="KW-0501">Molybdenum cofactor biosynthesis</keyword>
<dbReference type="SUPFAM" id="SSF53448">
    <property type="entry name" value="Nucleotide-diphospho-sugar transferases"/>
    <property type="match status" value="1"/>
</dbReference>
<evidence type="ECO:0000256" key="1">
    <source>
        <dbReference type="ARBA" id="ARBA00022490"/>
    </source>
</evidence>
<dbReference type="InterPro" id="IPR013482">
    <property type="entry name" value="Molybde_CF_guanTrfase"/>
</dbReference>
<evidence type="ECO:0000256" key="6">
    <source>
        <dbReference type="ARBA" id="ARBA00023134"/>
    </source>
</evidence>
<dbReference type="Proteomes" id="UP000055060">
    <property type="component" value="Unassembled WGS sequence"/>
</dbReference>
<dbReference type="GO" id="GO:0046872">
    <property type="term" value="F:metal ion binding"/>
    <property type="evidence" value="ECO:0007669"/>
    <property type="project" value="UniProtKB-KW"/>
</dbReference>
<keyword evidence="10" id="KW-1185">Reference proteome</keyword>
<dbReference type="STRING" id="360412.LARV_02065"/>
<evidence type="ECO:0000256" key="5">
    <source>
        <dbReference type="ARBA" id="ARBA00022842"/>
    </source>
</evidence>
<proteinExistence type="predicted"/>
<organism evidence="9">
    <name type="scientific">Longilinea arvoryzae</name>
    <dbReference type="NCBI Taxonomy" id="360412"/>
    <lineage>
        <taxon>Bacteria</taxon>
        <taxon>Bacillati</taxon>
        <taxon>Chloroflexota</taxon>
        <taxon>Anaerolineae</taxon>
        <taxon>Anaerolineales</taxon>
        <taxon>Anaerolineaceae</taxon>
        <taxon>Longilinea</taxon>
    </lineage>
</organism>
<dbReference type="AlphaFoldDB" id="A0A0S7BK21"/>
<evidence type="ECO:0000256" key="4">
    <source>
        <dbReference type="ARBA" id="ARBA00022741"/>
    </source>
</evidence>
<keyword evidence="6" id="KW-0342">GTP-binding</keyword>
<evidence type="ECO:0000256" key="3">
    <source>
        <dbReference type="ARBA" id="ARBA00022723"/>
    </source>
</evidence>
<keyword evidence="4" id="KW-0547">Nucleotide-binding</keyword>
<dbReference type="InterPro" id="IPR025877">
    <property type="entry name" value="MobA-like_NTP_Trfase"/>
</dbReference>
<dbReference type="EMBL" id="DF967972">
    <property type="protein sequence ID" value="GAP14299.1"/>
    <property type="molecule type" value="Genomic_DNA"/>
</dbReference>